<evidence type="ECO:0000256" key="3">
    <source>
        <dbReference type="ARBA" id="ARBA00023163"/>
    </source>
</evidence>
<dbReference type="Gene3D" id="3.30.450.80">
    <property type="entry name" value="Transcription factor LuxR-like, autoinducer-binding domain"/>
    <property type="match status" value="1"/>
</dbReference>
<dbReference type="GO" id="GO:0006355">
    <property type="term" value="P:regulation of DNA-templated transcription"/>
    <property type="evidence" value="ECO:0007669"/>
    <property type="project" value="InterPro"/>
</dbReference>
<dbReference type="OrthoDB" id="3170288at2"/>
<dbReference type="InterPro" id="IPR036693">
    <property type="entry name" value="TF_LuxR_autoind-bd_dom_sf"/>
</dbReference>
<dbReference type="Proteomes" id="UP000067444">
    <property type="component" value="Chromosome"/>
</dbReference>
<gene>
    <name evidence="4" type="primary">luxR</name>
    <name evidence="4" type="ORF">OSB_24910</name>
</gene>
<keyword evidence="1" id="KW-0805">Transcription regulation</keyword>
<dbReference type="Pfam" id="PF00196">
    <property type="entry name" value="GerE"/>
    <property type="match status" value="1"/>
</dbReference>
<organism evidence="4 5">
    <name type="scientific">Octadecabacter temperatus</name>
    <dbReference type="NCBI Taxonomy" id="1458307"/>
    <lineage>
        <taxon>Bacteria</taxon>
        <taxon>Pseudomonadati</taxon>
        <taxon>Pseudomonadota</taxon>
        <taxon>Alphaproteobacteria</taxon>
        <taxon>Rhodobacterales</taxon>
        <taxon>Roseobacteraceae</taxon>
        <taxon>Octadecabacter</taxon>
    </lineage>
</organism>
<dbReference type="InterPro" id="IPR000792">
    <property type="entry name" value="Tscrpt_reg_LuxR_C"/>
</dbReference>
<dbReference type="PANTHER" id="PTHR44688:SF16">
    <property type="entry name" value="DNA-BINDING TRANSCRIPTIONAL ACTIVATOR DEVR_DOSR"/>
    <property type="match status" value="1"/>
</dbReference>
<keyword evidence="5" id="KW-1185">Reference proteome</keyword>
<dbReference type="AlphaFoldDB" id="A0A0K0Y811"/>
<dbReference type="InterPro" id="IPR016032">
    <property type="entry name" value="Sig_transdc_resp-reg_C-effctor"/>
</dbReference>
<reference evidence="4 5" key="1">
    <citation type="journal article" date="2015" name="Genome Announc.">
        <title>Closed Genome Sequence of Octadecabacter temperatus SB1, the First Mesophilic Species of the Genus Octadecabacter.</title>
        <authorList>
            <person name="Voget S."/>
            <person name="Billerbeck S."/>
            <person name="Simon M."/>
            <person name="Daniel R."/>
        </authorList>
    </citation>
    <scope>NUCLEOTIDE SEQUENCE [LARGE SCALE GENOMIC DNA]</scope>
    <source>
        <strain evidence="4 5">SB1</strain>
    </source>
</reference>
<protein>
    <submittedName>
        <fullName evidence="4">Transcriptional activator protein LuxR</fullName>
    </submittedName>
</protein>
<accession>A0A0K0Y811</accession>
<dbReference type="PRINTS" id="PR00038">
    <property type="entry name" value="HTHLUXR"/>
</dbReference>
<proteinExistence type="predicted"/>
<dbReference type="EMBL" id="CP012160">
    <property type="protein sequence ID" value="AKS47026.1"/>
    <property type="molecule type" value="Genomic_DNA"/>
</dbReference>
<dbReference type="STRING" id="1458307.OSB_24910"/>
<keyword evidence="3" id="KW-0804">Transcription</keyword>
<evidence type="ECO:0000313" key="4">
    <source>
        <dbReference type="EMBL" id="AKS47026.1"/>
    </source>
</evidence>
<keyword evidence="2" id="KW-0238">DNA-binding</keyword>
<evidence type="ECO:0000256" key="1">
    <source>
        <dbReference type="ARBA" id="ARBA00023015"/>
    </source>
</evidence>
<dbReference type="CDD" id="cd06170">
    <property type="entry name" value="LuxR_C_like"/>
    <property type="match status" value="1"/>
</dbReference>
<dbReference type="RefSeq" id="WP_143831261.1">
    <property type="nucleotide sequence ID" value="NZ_CP012160.1"/>
</dbReference>
<dbReference type="Gene3D" id="1.10.10.10">
    <property type="entry name" value="Winged helix-like DNA-binding domain superfamily/Winged helix DNA-binding domain"/>
    <property type="match status" value="1"/>
</dbReference>
<evidence type="ECO:0000313" key="5">
    <source>
        <dbReference type="Proteomes" id="UP000067444"/>
    </source>
</evidence>
<dbReference type="PANTHER" id="PTHR44688">
    <property type="entry name" value="DNA-BINDING TRANSCRIPTIONAL ACTIVATOR DEVR_DOSR"/>
    <property type="match status" value="1"/>
</dbReference>
<dbReference type="PROSITE" id="PS00622">
    <property type="entry name" value="HTH_LUXR_1"/>
    <property type="match status" value="1"/>
</dbReference>
<sequence length="235" mass="25780">MSLIRSVADQLEKQSTYADTWTSAVSHLPQMGLSKVVFLDLSARKVPLILSNGDDAWTQEYTEAVKADRDPFARSCLTCLSSQPTGIGHFEHHQHLPQEALDQIAKGSASLNISMGMSVTLLPDAQGAGVGFNLMNKLTLAEFAELRMEFEDTWRAWCQLVYAGLNMPNDDGPALTVRERDCLAFFADGMRTAQVAYKLGLSEGTVELHLRNARGRLKAKTRDQAVALAVRAGLI</sequence>
<dbReference type="GO" id="GO:0003677">
    <property type="term" value="F:DNA binding"/>
    <property type="evidence" value="ECO:0007669"/>
    <property type="project" value="UniProtKB-KW"/>
</dbReference>
<dbReference type="KEGG" id="otm:OSB_24910"/>
<dbReference type="SUPFAM" id="SSF75516">
    <property type="entry name" value="Pheromone-binding domain of LuxR-like quorum-sensing transcription factors"/>
    <property type="match status" value="1"/>
</dbReference>
<dbReference type="SMART" id="SM00421">
    <property type="entry name" value="HTH_LUXR"/>
    <property type="match status" value="1"/>
</dbReference>
<dbReference type="InterPro" id="IPR036388">
    <property type="entry name" value="WH-like_DNA-bd_sf"/>
</dbReference>
<name>A0A0K0Y811_9RHOB</name>
<evidence type="ECO:0000256" key="2">
    <source>
        <dbReference type="ARBA" id="ARBA00023125"/>
    </source>
</evidence>
<dbReference type="PROSITE" id="PS50043">
    <property type="entry name" value="HTH_LUXR_2"/>
    <property type="match status" value="1"/>
</dbReference>
<dbReference type="SUPFAM" id="SSF46894">
    <property type="entry name" value="C-terminal effector domain of the bipartite response regulators"/>
    <property type="match status" value="1"/>
</dbReference>